<evidence type="ECO:0000313" key="1">
    <source>
        <dbReference type="EMBL" id="CAD6995640.1"/>
    </source>
</evidence>
<name>A0A811UAS4_CERCA</name>
<dbReference type="Proteomes" id="UP000606786">
    <property type="component" value="Unassembled WGS sequence"/>
</dbReference>
<sequence length="67" mass="8066">MSIYKSKQMLYFKRCNQYEDYPHVLQAKSRSKDPPYSEPHAMNPLTTFRLPSIHRRIVYLSMCNVQK</sequence>
<dbReference type="EMBL" id="CAJHJT010000001">
    <property type="protein sequence ID" value="CAD6995640.1"/>
    <property type="molecule type" value="Genomic_DNA"/>
</dbReference>
<proteinExistence type="predicted"/>
<protein>
    <submittedName>
        <fullName evidence="1">(Mediterranean fruit fly) hypothetical protein</fullName>
    </submittedName>
</protein>
<reference evidence="1" key="1">
    <citation type="submission" date="2020-11" db="EMBL/GenBank/DDBJ databases">
        <authorList>
            <person name="Whitehead M."/>
        </authorList>
    </citation>
    <scope>NUCLEOTIDE SEQUENCE</scope>
    <source>
        <strain evidence="1">EGII</strain>
    </source>
</reference>
<dbReference type="AlphaFoldDB" id="A0A811UAS4"/>
<evidence type="ECO:0000313" key="2">
    <source>
        <dbReference type="Proteomes" id="UP000606786"/>
    </source>
</evidence>
<comment type="caution">
    <text evidence="1">The sequence shown here is derived from an EMBL/GenBank/DDBJ whole genome shotgun (WGS) entry which is preliminary data.</text>
</comment>
<organism evidence="1 2">
    <name type="scientific">Ceratitis capitata</name>
    <name type="common">Mediterranean fruit fly</name>
    <name type="synonym">Tephritis capitata</name>
    <dbReference type="NCBI Taxonomy" id="7213"/>
    <lineage>
        <taxon>Eukaryota</taxon>
        <taxon>Metazoa</taxon>
        <taxon>Ecdysozoa</taxon>
        <taxon>Arthropoda</taxon>
        <taxon>Hexapoda</taxon>
        <taxon>Insecta</taxon>
        <taxon>Pterygota</taxon>
        <taxon>Neoptera</taxon>
        <taxon>Endopterygota</taxon>
        <taxon>Diptera</taxon>
        <taxon>Brachycera</taxon>
        <taxon>Muscomorpha</taxon>
        <taxon>Tephritoidea</taxon>
        <taxon>Tephritidae</taxon>
        <taxon>Ceratitis</taxon>
        <taxon>Ceratitis</taxon>
    </lineage>
</organism>
<gene>
    <name evidence="1" type="ORF">CCAP1982_LOCUS4346</name>
</gene>
<accession>A0A811UAS4</accession>
<keyword evidence="2" id="KW-1185">Reference proteome</keyword>